<dbReference type="SUPFAM" id="SSF53686">
    <property type="entry name" value="Tryptophan synthase beta subunit-like PLP-dependent enzymes"/>
    <property type="match status" value="1"/>
</dbReference>
<dbReference type="GO" id="GO:0009097">
    <property type="term" value="P:isoleucine biosynthetic process"/>
    <property type="evidence" value="ECO:0007669"/>
    <property type="project" value="TreeGrafter"/>
</dbReference>
<dbReference type="PANTHER" id="PTHR48078">
    <property type="entry name" value="THREONINE DEHYDRATASE, MITOCHONDRIAL-RELATED"/>
    <property type="match status" value="1"/>
</dbReference>
<dbReference type="Gene3D" id="3.40.50.1100">
    <property type="match status" value="2"/>
</dbReference>
<comment type="cofactor">
    <cofactor evidence="1">
        <name>pyridoxal 5'-phosphate</name>
        <dbReference type="ChEBI" id="CHEBI:597326"/>
    </cofactor>
</comment>
<evidence type="ECO:0000259" key="4">
    <source>
        <dbReference type="Pfam" id="PF00291"/>
    </source>
</evidence>
<protein>
    <submittedName>
        <fullName evidence="5">Pyridoxal-phosphate dependent enzyme</fullName>
    </submittedName>
</protein>
<dbReference type="RefSeq" id="WP_156616627.1">
    <property type="nucleotide sequence ID" value="NZ_WPHR01000052.1"/>
</dbReference>
<evidence type="ECO:0000256" key="2">
    <source>
        <dbReference type="ARBA" id="ARBA00022898"/>
    </source>
</evidence>
<dbReference type="InterPro" id="IPR050147">
    <property type="entry name" value="Ser/Thr_Dehydratase"/>
</dbReference>
<evidence type="ECO:0000313" key="5">
    <source>
        <dbReference type="EMBL" id="MUZ76166.1"/>
    </source>
</evidence>
<dbReference type="GO" id="GO:0003941">
    <property type="term" value="F:L-serine ammonia-lyase activity"/>
    <property type="evidence" value="ECO:0007669"/>
    <property type="project" value="TreeGrafter"/>
</dbReference>
<dbReference type="InterPro" id="IPR036052">
    <property type="entry name" value="TrpB-like_PALP_sf"/>
</dbReference>
<dbReference type="GO" id="GO:0006565">
    <property type="term" value="P:L-serine catabolic process"/>
    <property type="evidence" value="ECO:0007669"/>
    <property type="project" value="TreeGrafter"/>
</dbReference>
<dbReference type="AlphaFoldDB" id="A0A6L6VKR1"/>
<comment type="caution">
    <text evidence="5">The sequence shown here is derived from an EMBL/GenBank/DDBJ whole genome shotgun (WGS) entry which is preliminary data.</text>
</comment>
<evidence type="ECO:0000313" key="6">
    <source>
        <dbReference type="Proteomes" id="UP000477951"/>
    </source>
</evidence>
<evidence type="ECO:0000256" key="1">
    <source>
        <dbReference type="ARBA" id="ARBA00001933"/>
    </source>
</evidence>
<keyword evidence="2" id="KW-0663">Pyridoxal phosphate</keyword>
<dbReference type="InterPro" id="IPR001926">
    <property type="entry name" value="TrpB-like_PALP"/>
</dbReference>
<reference evidence="5 6" key="1">
    <citation type="submission" date="2019-12" db="EMBL/GenBank/DDBJ databases">
        <title>Whole-genome sequencing of Allorhizobium vitis.</title>
        <authorList>
            <person name="Gan H.M."/>
            <person name="Szegedi E."/>
            <person name="Burr T."/>
            <person name="Savka M.A."/>
        </authorList>
    </citation>
    <scope>NUCLEOTIDE SEQUENCE [LARGE SCALE GENOMIC DNA]</scope>
    <source>
        <strain evidence="5 6">CG516</strain>
    </source>
</reference>
<sequence>MTKQPPLSAINIANARKQIDPVFLNSNVLRFEGLGLSLVAKDETENPIRSFKGRGTGYFLADLAGDRTPLVTASAGNFGQGLAYNAARHGRPLVVFASLNANPLKIEAMRRFGAEVLLAGEDFDAAKEAAKIYATERNLQFVEDGASAAIAEGAGTIAAELTEEVDDIDAVFVSLGNGALAAGIGCWFKSRSPRTRVVAVAAKGAPCMALSWNAHDVISTPEARTIADGIAVRIPVPSAAGWLKDTIDDVALVDDDQMLDAMHFAHETWKRLVEPAGAAGLASILAQASALKGCRIATILCGANLTDQQIKTWLPSAQ</sequence>
<proteinExistence type="predicted"/>
<keyword evidence="3" id="KW-0456">Lyase</keyword>
<dbReference type="Pfam" id="PF00291">
    <property type="entry name" value="PALP"/>
    <property type="match status" value="1"/>
</dbReference>
<gene>
    <name evidence="5" type="ORF">GOZ90_26355</name>
</gene>
<name>A0A6L6VKR1_AGRVI</name>
<organism evidence="5 6">
    <name type="scientific">Agrobacterium vitis</name>
    <name type="common">Rhizobium vitis</name>
    <dbReference type="NCBI Taxonomy" id="373"/>
    <lineage>
        <taxon>Bacteria</taxon>
        <taxon>Pseudomonadati</taxon>
        <taxon>Pseudomonadota</taxon>
        <taxon>Alphaproteobacteria</taxon>
        <taxon>Hyphomicrobiales</taxon>
        <taxon>Rhizobiaceae</taxon>
        <taxon>Rhizobium/Agrobacterium group</taxon>
        <taxon>Agrobacterium</taxon>
    </lineage>
</organism>
<dbReference type="EMBL" id="WPHR01000052">
    <property type="protein sequence ID" value="MUZ76166.1"/>
    <property type="molecule type" value="Genomic_DNA"/>
</dbReference>
<accession>A0A6L6VKR1</accession>
<feature type="domain" description="Tryptophan synthase beta chain-like PALP" evidence="4">
    <location>
        <begin position="32"/>
        <end position="302"/>
    </location>
</feature>
<evidence type="ECO:0000256" key="3">
    <source>
        <dbReference type="ARBA" id="ARBA00023239"/>
    </source>
</evidence>
<dbReference type="Proteomes" id="UP000477951">
    <property type="component" value="Unassembled WGS sequence"/>
</dbReference>